<comment type="function">
    <text evidence="2">Involved in regulation of actin and microtubule organization. Part of a WAVE complex that activates the Arp2/3 complex.</text>
</comment>
<dbReference type="InterPro" id="IPR003124">
    <property type="entry name" value="WH2_dom"/>
</dbReference>
<feature type="region of interest" description="Disordered" evidence="3">
    <location>
        <begin position="766"/>
        <end position="787"/>
    </location>
</feature>
<evidence type="ECO:0000256" key="2">
    <source>
        <dbReference type="RuleBase" id="RU367034"/>
    </source>
</evidence>
<accession>A0ABQ9N165</accession>
<feature type="region of interest" description="Disordered" evidence="3">
    <location>
        <begin position="1107"/>
        <end position="1130"/>
    </location>
</feature>
<keyword evidence="2" id="KW-0206">Cytoskeleton</keyword>
<feature type="region of interest" description="Disordered" evidence="3">
    <location>
        <begin position="442"/>
        <end position="465"/>
    </location>
</feature>
<feature type="compositionally biased region" description="Basic and acidic residues" evidence="3">
    <location>
        <begin position="1343"/>
        <end position="1361"/>
    </location>
</feature>
<dbReference type="PANTHER" id="PTHR12902:SF1">
    <property type="entry name" value="WISKOTT-ALDRICH SYNDROME PROTEIN FAMILY MEMBER"/>
    <property type="match status" value="1"/>
</dbReference>
<dbReference type="PANTHER" id="PTHR12902">
    <property type="entry name" value="WASP-1"/>
    <property type="match status" value="1"/>
</dbReference>
<evidence type="ECO:0000259" key="4">
    <source>
        <dbReference type="PROSITE" id="PS51082"/>
    </source>
</evidence>
<feature type="domain" description="WH2" evidence="4">
    <location>
        <begin position="1442"/>
        <end position="1460"/>
    </location>
</feature>
<dbReference type="Gene3D" id="1.20.5.340">
    <property type="match status" value="1"/>
</dbReference>
<organism evidence="5 6">
    <name type="scientific">Hevea brasiliensis</name>
    <name type="common">Para rubber tree</name>
    <name type="synonym">Siphonia brasiliensis</name>
    <dbReference type="NCBI Taxonomy" id="3981"/>
    <lineage>
        <taxon>Eukaryota</taxon>
        <taxon>Viridiplantae</taxon>
        <taxon>Streptophyta</taxon>
        <taxon>Embryophyta</taxon>
        <taxon>Tracheophyta</taxon>
        <taxon>Spermatophyta</taxon>
        <taxon>Magnoliopsida</taxon>
        <taxon>eudicotyledons</taxon>
        <taxon>Gunneridae</taxon>
        <taxon>Pentapetalae</taxon>
        <taxon>rosids</taxon>
        <taxon>fabids</taxon>
        <taxon>Malpighiales</taxon>
        <taxon>Euphorbiaceae</taxon>
        <taxon>Crotonoideae</taxon>
        <taxon>Micrandreae</taxon>
        <taxon>Hevea</taxon>
    </lineage>
</organism>
<gene>
    <name evidence="5" type="ORF">P3X46_005080</name>
</gene>
<proteinExistence type="inferred from homology"/>
<comment type="caution">
    <text evidence="5">The sequence shown here is derived from an EMBL/GenBank/DDBJ whole genome shotgun (WGS) entry which is preliminary data.</text>
</comment>
<protein>
    <recommendedName>
        <fullName evidence="2">Protein SCAR</fullName>
    </recommendedName>
    <alternativeName>
        <fullName evidence="2">Protein WAVE</fullName>
    </alternativeName>
</protein>
<feature type="compositionally biased region" description="Polar residues" evidence="3">
    <location>
        <begin position="1108"/>
        <end position="1120"/>
    </location>
</feature>
<feature type="region of interest" description="Disordered" evidence="3">
    <location>
        <begin position="1343"/>
        <end position="1373"/>
    </location>
</feature>
<evidence type="ECO:0000313" key="5">
    <source>
        <dbReference type="EMBL" id="KAJ9185442.1"/>
    </source>
</evidence>
<reference evidence="5" key="1">
    <citation type="journal article" date="2023" name="Plant Biotechnol. J.">
        <title>Chromosome-level wild Hevea brasiliensis genome provides new tools for genomic-assisted breeding and valuable loci to elevate rubber yield.</title>
        <authorList>
            <person name="Cheng H."/>
            <person name="Song X."/>
            <person name="Hu Y."/>
            <person name="Wu T."/>
            <person name="Yang Q."/>
            <person name="An Z."/>
            <person name="Feng S."/>
            <person name="Deng Z."/>
            <person name="Wu W."/>
            <person name="Zeng X."/>
            <person name="Tu M."/>
            <person name="Wang X."/>
            <person name="Huang H."/>
        </authorList>
    </citation>
    <scope>NUCLEOTIDE SEQUENCE</scope>
    <source>
        <strain evidence="5">MT/VB/25A 57/8</strain>
    </source>
</reference>
<evidence type="ECO:0000256" key="3">
    <source>
        <dbReference type="SAM" id="MobiDB-lite"/>
    </source>
</evidence>
<feature type="compositionally biased region" description="Polar residues" evidence="3">
    <location>
        <begin position="442"/>
        <end position="452"/>
    </location>
</feature>
<feature type="region of interest" description="Disordered" evidence="3">
    <location>
        <begin position="297"/>
        <end position="316"/>
    </location>
</feature>
<keyword evidence="6" id="KW-1185">Reference proteome</keyword>
<comment type="similarity">
    <text evidence="1 2">Belongs to the SCAR/WAVE family.</text>
</comment>
<dbReference type="EMBL" id="JARPOI010000003">
    <property type="protein sequence ID" value="KAJ9185442.1"/>
    <property type="molecule type" value="Genomic_DNA"/>
</dbReference>
<dbReference type="Gene3D" id="6.10.280.150">
    <property type="match status" value="2"/>
</dbReference>
<evidence type="ECO:0000313" key="6">
    <source>
        <dbReference type="Proteomes" id="UP001174677"/>
    </source>
</evidence>
<evidence type="ECO:0000256" key="1">
    <source>
        <dbReference type="ARBA" id="ARBA00006993"/>
    </source>
</evidence>
<keyword evidence="2" id="KW-0963">Cytoplasm</keyword>
<comment type="subcellular location">
    <subcellularLocation>
        <location evidence="2">Cytoplasm</location>
        <location evidence="2">Cytoskeleton</location>
    </subcellularLocation>
</comment>
<sequence>MPLSRYQLRNEYGLADPELYRAANKDDPEALLEGVAMAGLVGLLRQLGDLAEFAAEVFHDLHEEVMTTAARGHGLMARVQQLEAEFPSIEKAFLSQTDHSPFFTNAGVDWHPNLRMEQNLITRGDLPRFVMDSYEECRGPPRLFLLDKFDVAGAGACLKRYTDPSFVKVEATSFGIPALDVQREKKIRKVKKKGSRWRNGETPEVPTSHAKLHQLFLEERVENGHPDPARLVKLKRRQLNGFPFDLKPGKSYMEKFLGTSSPEHKVVHEVPVIPSPLKLISDDSNESGLEIVEISTVSPVKKSSEGSESTCSSPKAPEVALKPYRHDLNEDAINREIVMVTDPVAGGEAHESPYVTHKMAIESELAVDEDGKTEASLDGNHSDDLISEVDNYTDALTTMESEMETDNEYKLKTEQCFLKGVKHATDSDAIEENLDIRANFSDSQSFGNSSMSDDGRGSFKQGQSSFSYSDSVSNFAENIPSDSEGAVKISPSSENHAAEIVDSPFDPPSVDVETLGTQSSELLVVHKKCIEEDTIPNTGEETGSLFPSDSNNLLPPSVPVANSIVVETESEEISCDCKLGPKSPNIGENGTGLSDSSIVVSDVPSHAAHNNLPTVSSQGCLVEDSDHEDPNMGLHSSNVADLEKKDSDGFVKEVLQTDYADGINDEIFVAGKIDSPHAVILPSTEQFPCSISPEVDVDLDIALVSESSDIVNPFHIDSEVVDVTAGVNPENVRGIVATLEVGSIMEHQCSDISVDVSQVERELTEVGATHSEETSLEETSAADGGEEIGRCASKLDVGEDSVPFEHPVNFSDKQILDEHVNLKEDVGASPVSVTVTTGADDGVNVANVLSSDLVCSPSSNLSYIQESDTGNEGAHQKGLDFNEGAHQKGLDFNEGAHQKGLDLNKGAFPEYCPESEEQKEVEQMEVAPTDLDSSPYESLSDDHSNLEALKHVHESAVAAHTQRYSYISDDTVPSSELSKLDLESKQHAYLRHSIDISEDAVSAPTSYLSEVETSLEHSLELPADQIFAESVCAVMDEVNFESLDLQSTPPCHLAEPGVPSESTVELQSDQLDEGCLQADKTSPKSSNLQFEEIQTVSEIDKKRCLGASSKQDAPSGQELQMQPAGPELNDAMLSRNPFDSVFPSFGILPENLEEVPPLPPLPPMQWRLGKVQPAPPASHKEWIDHGEGTLLPIQPFAADEKSQFDFLSSGREIPNPFLHFTCADIQKPQYISAESVENSLQPTPLSLEMPTVISNANSQLVCHPLEGGQSLNPFLTLPEIINGRPEDGFLASGGRPIRSSPNLLSPLATVEHIPTEHDPVPSHGLEIKPSSQLTPESILEAKEPEHSLQNSEEKRDSHDKSISTPTMLEDHPQQDSLTLHGETTWAPSSLALPPIFEVGKPNGSKLPRPRNPLIDAVAAHDKSKLRKVTERVRPQITPKLDERDLLLEQIRTKSFNLKPAAVMRPSIQGIQDTKTNLKVAAILEKANAIRQALAGSDEDDDTDSWSE</sequence>
<name>A0ABQ9N165_HEVBR</name>
<keyword evidence="2" id="KW-0009">Actin-binding</keyword>
<dbReference type="InterPro" id="IPR028288">
    <property type="entry name" value="SCAR/WAVE_fam"/>
</dbReference>
<dbReference type="PROSITE" id="PS51082">
    <property type="entry name" value="WH2"/>
    <property type="match status" value="1"/>
</dbReference>
<dbReference type="Proteomes" id="UP001174677">
    <property type="component" value="Chromosome 3"/>
</dbReference>